<dbReference type="EMBL" id="JAGGLB010000004">
    <property type="protein sequence ID" value="MBP1990183.1"/>
    <property type="molecule type" value="Genomic_DNA"/>
</dbReference>
<dbReference type="InterPro" id="IPR003313">
    <property type="entry name" value="AraC-bd"/>
</dbReference>
<accession>A0ABS4IRI1</accession>
<sequence length="280" mass="32320">MFEYHFIARPDLNPSLGYPIAIGRIFEEPAHLTQGTRYPQHQYNIHFVVKGSGWLKTPTETIALEPGSGFLYSGDQAQHFGSDTHCPWEVWWIMFSGEGLRDLLGDRCLDDAWVFSLADNKRILPLVTDIWELAEQQSLPLVPRMASLLYEIILELLLHCSSFRAPKKRSLEDSIRHAAEYMRFHSGKKLTLQHLADFCGISPYYFSRTFHQVMGVPPLEYLNVQRIQLAKQMLLATTKLVKQVALEVGFKNSSYFIERFRKQEGITPAEFRERLVVSEK</sequence>
<evidence type="ECO:0000256" key="4">
    <source>
        <dbReference type="ARBA" id="ARBA00023163"/>
    </source>
</evidence>
<dbReference type="Pfam" id="PF02311">
    <property type="entry name" value="AraC_binding"/>
    <property type="match status" value="1"/>
</dbReference>
<dbReference type="PANTHER" id="PTHR46796">
    <property type="entry name" value="HTH-TYPE TRANSCRIPTIONAL ACTIVATOR RHAS-RELATED"/>
    <property type="match status" value="1"/>
</dbReference>
<gene>
    <name evidence="6" type="ORF">J2Z66_001781</name>
</gene>
<proteinExistence type="predicted"/>
<dbReference type="InterPro" id="IPR018062">
    <property type="entry name" value="HTH_AraC-typ_CS"/>
</dbReference>
<evidence type="ECO:0000259" key="5">
    <source>
        <dbReference type="PROSITE" id="PS01124"/>
    </source>
</evidence>
<keyword evidence="4" id="KW-0804">Transcription</keyword>
<evidence type="ECO:0000256" key="1">
    <source>
        <dbReference type="ARBA" id="ARBA00023015"/>
    </source>
</evidence>
<evidence type="ECO:0000256" key="2">
    <source>
        <dbReference type="ARBA" id="ARBA00023125"/>
    </source>
</evidence>
<dbReference type="Proteomes" id="UP001519287">
    <property type="component" value="Unassembled WGS sequence"/>
</dbReference>
<protein>
    <submittedName>
        <fullName evidence="6">AraC-like DNA-binding protein</fullName>
    </submittedName>
</protein>
<dbReference type="Gene3D" id="2.60.120.280">
    <property type="entry name" value="Regulatory protein AraC"/>
    <property type="match status" value="1"/>
</dbReference>
<dbReference type="PRINTS" id="PR00032">
    <property type="entry name" value="HTHARAC"/>
</dbReference>
<organism evidence="6 7">
    <name type="scientific">Paenibacillus eucommiae</name>
    <dbReference type="NCBI Taxonomy" id="1355755"/>
    <lineage>
        <taxon>Bacteria</taxon>
        <taxon>Bacillati</taxon>
        <taxon>Bacillota</taxon>
        <taxon>Bacilli</taxon>
        <taxon>Bacillales</taxon>
        <taxon>Paenibacillaceae</taxon>
        <taxon>Paenibacillus</taxon>
    </lineage>
</organism>
<feature type="domain" description="HTH araC/xylS-type" evidence="5">
    <location>
        <begin position="176"/>
        <end position="274"/>
    </location>
</feature>
<dbReference type="InterPro" id="IPR050204">
    <property type="entry name" value="AraC_XylS_family_regulators"/>
</dbReference>
<dbReference type="InterPro" id="IPR009057">
    <property type="entry name" value="Homeodomain-like_sf"/>
</dbReference>
<keyword evidence="1" id="KW-0805">Transcription regulation</keyword>
<reference evidence="6 7" key="1">
    <citation type="submission" date="2021-03" db="EMBL/GenBank/DDBJ databases">
        <title>Genomic Encyclopedia of Type Strains, Phase IV (KMG-IV): sequencing the most valuable type-strain genomes for metagenomic binning, comparative biology and taxonomic classification.</title>
        <authorList>
            <person name="Goeker M."/>
        </authorList>
    </citation>
    <scope>NUCLEOTIDE SEQUENCE [LARGE SCALE GENOMIC DNA]</scope>
    <source>
        <strain evidence="6 7">DSM 26048</strain>
    </source>
</reference>
<dbReference type="PROSITE" id="PS00041">
    <property type="entry name" value="HTH_ARAC_FAMILY_1"/>
    <property type="match status" value="1"/>
</dbReference>
<keyword evidence="7" id="KW-1185">Reference proteome</keyword>
<evidence type="ECO:0000256" key="3">
    <source>
        <dbReference type="ARBA" id="ARBA00023159"/>
    </source>
</evidence>
<dbReference type="SMART" id="SM00342">
    <property type="entry name" value="HTH_ARAC"/>
    <property type="match status" value="1"/>
</dbReference>
<evidence type="ECO:0000313" key="7">
    <source>
        <dbReference type="Proteomes" id="UP001519287"/>
    </source>
</evidence>
<keyword evidence="2" id="KW-0238">DNA-binding</keyword>
<dbReference type="SUPFAM" id="SSF46689">
    <property type="entry name" value="Homeodomain-like"/>
    <property type="match status" value="2"/>
</dbReference>
<comment type="caution">
    <text evidence="6">The sequence shown here is derived from an EMBL/GenBank/DDBJ whole genome shotgun (WGS) entry which is preliminary data.</text>
</comment>
<dbReference type="InterPro" id="IPR018060">
    <property type="entry name" value="HTH_AraC"/>
</dbReference>
<dbReference type="Pfam" id="PF12833">
    <property type="entry name" value="HTH_18"/>
    <property type="match status" value="1"/>
</dbReference>
<evidence type="ECO:0000313" key="6">
    <source>
        <dbReference type="EMBL" id="MBP1990183.1"/>
    </source>
</evidence>
<name>A0ABS4IRI1_9BACL</name>
<keyword evidence="3" id="KW-0010">Activator</keyword>
<dbReference type="InterPro" id="IPR037923">
    <property type="entry name" value="HTH-like"/>
</dbReference>
<dbReference type="PROSITE" id="PS01124">
    <property type="entry name" value="HTH_ARAC_FAMILY_2"/>
    <property type="match status" value="1"/>
</dbReference>
<dbReference type="RefSeq" id="WP_209970975.1">
    <property type="nucleotide sequence ID" value="NZ_JAGGLB010000004.1"/>
</dbReference>
<dbReference type="InterPro" id="IPR020449">
    <property type="entry name" value="Tscrpt_reg_AraC-type_HTH"/>
</dbReference>
<dbReference type="SUPFAM" id="SSF51215">
    <property type="entry name" value="Regulatory protein AraC"/>
    <property type="match status" value="1"/>
</dbReference>
<dbReference type="Gene3D" id="1.10.10.60">
    <property type="entry name" value="Homeodomain-like"/>
    <property type="match status" value="2"/>
</dbReference>